<proteinExistence type="predicted"/>
<gene>
    <name evidence="2" type="ORF">B296_00007453</name>
</gene>
<sequence length="109" mass="12288">MPREIITIQVGQCGNQIGMEFWKQLCLEHGIGKDGLLEDFATQARPIPTSLSALSGFGLACSVRFLISYRTGRYVPVRRQTGTRAAYYWVVSGFWPRIERYGIVPCNTD</sequence>
<dbReference type="Proteomes" id="UP000287651">
    <property type="component" value="Unassembled WGS sequence"/>
</dbReference>
<accession>A0A427B328</accession>
<feature type="domain" description="Tubulin/FtsZ GTPase" evidence="1">
    <location>
        <begin position="4"/>
        <end position="34"/>
    </location>
</feature>
<comment type="caution">
    <text evidence="2">The sequence shown here is derived from an EMBL/GenBank/DDBJ whole genome shotgun (WGS) entry which is preliminary data.</text>
</comment>
<dbReference type="AlphaFoldDB" id="A0A427B328"/>
<protein>
    <recommendedName>
        <fullName evidence="1">Tubulin/FtsZ GTPase domain-containing protein</fullName>
    </recommendedName>
</protein>
<dbReference type="SUPFAM" id="SSF52490">
    <property type="entry name" value="Tubulin nucleotide-binding domain-like"/>
    <property type="match status" value="1"/>
</dbReference>
<dbReference type="InterPro" id="IPR036525">
    <property type="entry name" value="Tubulin/FtsZ_GTPase_sf"/>
</dbReference>
<evidence type="ECO:0000259" key="1">
    <source>
        <dbReference type="Pfam" id="PF00091"/>
    </source>
</evidence>
<evidence type="ECO:0000313" key="3">
    <source>
        <dbReference type="Proteomes" id="UP000287651"/>
    </source>
</evidence>
<dbReference type="GO" id="GO:0005525">
    <property type="term" value="F:GTP binding"/>
    <property type="evidence" value="ECO:0007669"/>
    <property type="project" value="InterPro"/>
</dbReference>
<organism evidence="2 3">
    <name type="scientific">Ensete ventricosum</name>
    <name type="common">Abyssinian banana</name>
    <name type="synonym">Musa ensete</name>
    <dbReference type="NCBI Taxonomy" id="4639"/>
    <lineage>
        <taxon>Eukaryota</taxon>
        <taxon>Viridiplantae</taxon>
        <taxon>Streptophyta</taxon>
        <taxon>Embryophyta</taxon>
        <taxon>Tracheophyta</taxon>
        <taxon>Spermatophyta</taxon>
        <taxon>Magnoliopsida</taxon>
        <taxon>Liliopsida</taxon>
        <taxon>Zingiberales</taxon>
        <taxon>Musaceae</taxon>
        <taxon>Ensete</taxon>
    </lineage>
</organism>
<name>A0A427B328_ENSVE</name>
<dbReference type="EMBL" id="AMZH03000608">
    <property type="protein sequence ID" value="RRT82872.1"/>
    <property type="molecule type" value="Genomic_DNA"/>
</dbReference>
<dbReference type="Gene3D" id="3.40.50.1440">
    <property type="entry name" value="Tubulin/FtsZ, GTPase domain"/>
    <property type="match status" value="1"/>
</dbReference>
<dbReference type="InterPro" id="IPR003008">
    <property type="entry name" value="Tubulin_FtsZ_GTPase"/>
</dbReference>
<reference evidence="2 3" key="1">
    <citation type="journal article" date="2014" name="Agronomy (Basel)">
        <title>A Draft Genome Sequence for Ensete ventricosum, the Drought-Tolerant Tree Against Hunger.</title>
        <authorList>
            <person name="Harrison J."/>
            <person name="Moore K.A."/>
            <person name="Paszkiewicz K."/>
            <person name="Jones T."/>
            <person name="Grant M."/>
            <person name="Ambacheew D."/>
            <person name="Muzemil S."/>
            <person name="Studholme D.J."/>
        </authorList>
    </citation>
    <scope>NUCLEOTIDE SEQUENCE [LARGE SCALE GENOMIC DNA]</scope>
</reference>
<evidence type="ECO:0000313" key="2">
    <source>
        <dbReference type="EMBL" id="RRT82872.1"/>
    </source>
</evidence>
<dbReference type="Pfam" id="PF00091">
    <property type="entry name" value="Tubulin"/>
    <property type="match status" value="1"/>
</dbReference>